<name>A0AA36FR05_9BILA</name>
<keyword evidence="3" id="KW-1185">Reference proteome</keyword>
<feature type="non-terminal residue" evidence="2">
    <location>
        <position position="1"/>
    </location>
</feature>
<proteinExistence type="predicted"/>
<evidence type="ECO:0000256" key="1">
    <source>
        <dbReference type="SAM" id="SignalP"/>
    </source>
</evidence>
<reference evidence="2" key="1">
    <citation type="submission" date="2023-06" db="EMBL/GenBank/DDBJ databases">
        <authorList>
            <person name="Delattre M."/>
        </authorList>
    </citation>
    <scope>NUCLEOTIDE SEQUENCE</scope>
    <source>
        <strain evidence="2">AF72</strain>
    </source>
</reference>
<gene>
    <name evidence="2" type="ORF">MSPICULIGERA_LOCUS2342</name>
</gene>
<feature type="signal peptide" evidence="1">
    <location>
        <begin position="1"/>
        <end position="16"/>
    </location>
</feature>
<sequence>MHAVWLLLCFLSTCRAGAQEHELWDVYEDEYNIPGSDAHGGRHRRYSPYNTWAPQHRPRKADILRKDFFKQFITHFRDPAINACDNFYRHVENRHDESWGIVGGAFEDEIEFDFVPDPDQLMGRQLQEEMREMVEEMHEDVPTLREEGRLLGTLMKDTLYIADRVEVMTDVLVFFC</sequence>
<evidence type="ECO:0000313" key="3">
    <source>
        <dbReference type="Proteomes" id="UP001177023"/>
    </source>
</evidence>
<comment type="caution">
    <text evidence="2">The sequence shown here is derived from an EMBL/GenBank/DDBJ whole genome shotgun (WGS) entry which is preliminary data.</text>
</comment>
<protein>
    <submittedName>
        <fullName evidence="2">Uncharacterized protein</fullName>
    </submittedName>
</protein>
<dbReference type="EMBL" id="CATQJA010000683">
    <property type="protein sequence ID" value="CAJ0563126.1"/>
    <property type="molecule type" value="Genomic_DNA"/>
</dbReference>
<evidence type="ECO:0000313" key="2">
    <source>
        <dbReference type="EMBL" id="CAJ0563126.1"/>
    </source>
</evidence>
<feature type="chain" id="PRO_5041272344" evidence="1">
    <location>
        <begin position="17"/>
        <end position="176"/>
    </location>
</feature>
<accession>A0AA36FR05</accession>
<dbReference type="AlphaFoldDB" id="A0AA36FR05"/>
<dbReference type="Proteomes" id="UP001177023">
    <property type="component" value="Unassembled WGS sequence"/>
</dbReference>
<organism evidence="2 3">
    <name type="scientific">Mesorhabditis spiculigera</name>
    <dbReference type="NCBI Taxonomy" id="96644"/>
    <lineage>
        <taxon>Eukaryota</taxon>
        <taxon>Metazoa</taxon>
        <taxon>Ecdysozoa</taxon>
        <taxon>Nematoda</taxon>
        <taxon>Chromadorea</taxon>
        <taxon>Rhabditida</taxon>
        <taxon>Rhabditina</taxon>
        <taxon>Rhabditomorpha</taxon>
        <taxon>Rhabditoidea</taxon>
        <taxon>Rhabditidae</taxon>
        <taxon>Mesorhabditinae</taxon>
        <taxon>Mesorhabditis</taxon>
    </lineage>
</organism>
<keyword evidence="1" id="KW-0732">Signal</keyword>